<sequence length="111" mass="12879">MENKENDPYPTDPIKLKEACERYEKMLDSAGLKNFFRTGFFDVTGLEKILEANQSKHVKVYYGIDEKDRHFLFMAPTQPDGRAREDIDLTEAECCCQHPPCPLDQSDRYAN</sequence>
<name>A0A327NUN2_9BACT</name>
<dbReference type="Proteomes" id="UP000249016">
    <property type="component" value="Unassembled WGS sequence"/>
</dbReference>
<comment type="caution">
    <text evidence="1">The sequence shown here is derived from an EMBL/GenBank/DDBJ whole genome shotgun (WGS) entry which is preliminary data.</text>
</comment>
<protein>
    <submittedName>
        <fullName evidence="1">Uncharacterized protein</fullName>
    </submittedName>
</protein>
<dbReference type="AlphaFoldDB" id="A0A327NUN2"/>
<keyword evidence="2" id="KW-1185">Reference proteome</keyword>
<accession>A0A327NUN2</accession>
<organism evidence="1 2">
    <name type="scientific">Spirosoma telluris</name>
    <dbReference type="NCBI Taxonomy" id="2183553"/>
    <lineage>
        <taxon>Bacteria</taxon>
        <taxon>Pseudomonadati</taxon>
        <taxon>Bacteroidota</taxon>
        <taxon>Cytophagia</taxon>
        <taxon>Cytophagales</taxon>
        <taxon>Cytophagaceae</taxon>
        <taxon>Spirosoma</taxon>
    </lineage>
</organism>
<gene>
    <name evidence="1" type="ORF">HMF3257_31570</name>
</gene>
<evidence type="ECO:0000313" key="1">
    <source>
        <dbReference type="EMBL" id="RAI77564.1"/>
    </source>
</evidence>
<proteinExistence type="predicted"/>
<dbReference type="OrthoDB" id="963088at2"/>
<dbReference type="EMBL" id="QLII01000001">
    <property type="protein sequence ID" value="RAI77564.1"/>
    <property type="molecule type" value="Genomic_DNA"/>
</dbReference>
<evidence type="ECO:0000313" key="2">
    <source>
        <dbReference type="Proteomes" id="UP000249016"/>
    </source>
</evidence>
<dbReference type="RefSeq" id="WP_111348351.1">
    <property type="nucleotide sequence ID" value="NZ_QLII01000001.1"/>
</dbReference>
<reference evidence="1 2" key="1">
    <citation type="submission" date="2018-06" db="EMBL/GenBank/DDBJ databases">
        <title>Spirosoma sp. HMF3257 Genome sequencing and assembly.</title>
        <authorList>
            <person name="Kang H."/>
            <person name="Cha I."/>
            <person name="Kim H."/>
            <person name="Kang J."/>
            <person name="Joh K."/>
        </authorList>
    </citation>
    <scope>NUCLEOTIDE SEQUENCE [LARGE SCALE GENOMIC DNA]</scope>
    <source>
        <strain evidence="1 2">HMF3257</strain>
    </source>
</reference>